<dbReference type="PANTHER" id="PTHR39639:SF1">
    <property type="entry name" value="DUF262 DOMAIN-CONTAINING PROTEIN"/>
    <property type="match status" value="1"/>
</dbReference>
<dbReference type="AlphaFoldDB" id="A0AB37RKS4"/>
<accession>A0AB37RKS4</accession>
<evidence type="ECO:0000313" key="3">
    <source>
        <dbReference type="Proteomes" id="UP000281061"/>
    </source>
</evidence>
<dbReference type="KEGG" id="lpg:BB562_16660"/>
<dbReference type="InterPro" id="IPR004919">
    <property type="entry name" value="GmrSD_N"/>
</dbReference>
<dbReference type="CDD" id="cd00085">
    <property type="entry name" value="HNHc"/>
    <property type="match status" value="1"/>
</dbReference>
<dbReference type="EMBL" id="RDCL01000020">
    <property type="protein sequence ID" value="RMW57081.1"/>
    <property type="molecule type" value="Genomic_DNA"/>
</dbReference>
<organism evidence="2 3">
    <name type="scientific">Lactiplantibacillus pentosus</name>
    <name type="common">Lactobacillus pentosus</name>
    <dbReference type="NCBI Taxonomy" id="1589"/>
    <lineage>
        <taxon>Bacteria</taxon>
        <taxon>Bacillati</taxon>
        <taxon>Bacillota</taxon>
        <taxon>Bacilli</taxon>
        <taxon>Lactobacillales</taxon>
        <taxon>Lactobacillaceae</taxon>
        <taxon>Lactiplantibacillus</taxon>
    </lineage>
</organism>
<feature type="domain" description="HNH nuclease" evidence="1">
    <location>
        <begin position="317"/>
        <end position="373"/>
    </location>
</feature>
<dbReference type="GO" id="GO:0004519">
    <property type="term" value="F:endonuclease activity"/>
    <property type="evidence" value="ECO:0007669"/>
    <property type="project" value="InterPro"/>
</dbReference>
<proteinExistence type="predicted"/>
<evidence type="ECO:0000259" key="1">
    <source>
        <dbReference type="SMART" id="SM00507"/>
    </source>
</evidence>
<gene>
    <name evidence="2" type="ORF">D6U17_01705</name>
</gene>
<dbReference type="GO" id="GO:0008270">
    <property type="term" value="F:zinc ion binding"/>
    <property type="evidence" value="ECO:0007669"/>
    <property type="project" value="InterPro"/>
</dbReference>
<name>A0AB37RKS4_LACPE</name>
<dbReference type="Proteomes" id="UP000281061">
    <property type="component" value="Unassembled WGS sequence"/>
</dbReference>
<dbReference type="GO" id="GO:0003676">
    <property type="term" value="F:nucleic acid binding"/>
    <property type="evidence" value="ECO:0007669"/>
    <property type="project" value="InterPro"/>
</dbReference>
<dbReference type="InterPro" id="IPR003615">
    <property type="entry name" value="HNH_nuc"/>
</dbReference>
<dbReference type="SMART" id="SM00507">
    <property type="entry name" value="HNHc"/>
    <property type="match status" value="1"/>
</dbReference>
<dbReference type="Gene3D" id="1.10.30.50">
    <property type="match status" value="1"/>
</dbReference>
<dbReference type="RefSeq" id="WP_101874373.1">
    <property type="nucleotide sequence ID" value="NZ_CP016495.1"/>
</dbReference>
<sequence length="378" mass="44650">MEIKLHQITVKDIFNGYKDHGDDNGVVGYGSKLDIRPPYQRNFVYDLDQAKSVMNTVLNNFPLNVMYWVINGENSYEVLDGQQRTLSVMQFLDHKFPITWNGQTMYVDSLPDDLYDRVINYEFMIYWCEGTDSEKLNWFRTVNIAGEKLTDQELRNVAYVGPWLNDAKRHFSKRNCAAKKLADPYVKGDPNRQELLERALKWISEEKGIIIDEYMAQHRSNDDADELWQYWQDIIRWVQKIFPTYHNQMKGLDWGGFYSTYRKNKYNSTKLNVDIDNLLQDDEIKSTKGIWQYELTKDYEPNATRYLHLRTFSDADKHKKYKEQNGICPMCKAEGLNKTWKLSEMEGDHVIPWSKGGKTEYSNLEMLCKKHNESKGNR</sequence>
<comment type="caution">
    <text evidence="2">The sequence shown here is derived from an EMBL/GenBank/DDBJ whole genome shotgun (WGS) entry which is preliminary data.</text>
</comment>
<dbReference type="Pfam" id="PF03235">
    <property type="entry name" value="GmrSD_N"/>
    <property type="match status" value="1"/>
</dbReference>
<evidence type="ECO:0000313" key="2">
    <source>
        <dbReference type="EMBL" id="RMW57081.1"/>
    </source>
</evidence>
<reference evidence="2 3" key="1">
    <citation type="submission" date="2018-10" db="EMBL/GenBank/DDBJ databases">
        <title>Genome sequences of five Lactobacillus pentosus strains isolated from brines of traditionally fermented spanish-style green table olives and differences between them.</title>
        <authorList>
            <person name="Jimenez Diaz R."/>
        </authorList>
    </citation>
    <scope>NUCLEOTIDE SEQUENCE [LARGE SCALE GENOMIC DNA]</scope>
    <source>
        <strain evidence="2 3">IG8</strain>
    </source>
</reference>
<dbReference type="PANTHER" id="PTHR39639">
    <property type="entry name" value="CHROMOSOME 16, WHOLE GENOME SHOTGUN SEQUENCE"/>
    <property type="match status" value="1"/>
</dbReference>
<dbReference type="InterPro" id="IPR002711">
    <property type="entry name" value="HNH"/>
</dbReference>
<protein>
    <submittedName>
        <fullName evidence="2">DUF262 domain-containing protein</fullName>
    </submittedName>
</protein>
<dbReference type="Pfam" id="PF01844">
    <property type="entry name" value="HNH"/>
    <property type="match status" value="1"/>
</dbReference>